<dbReference type="AlphaFoldDB" id="A0A197KFC2"/>
<proteinExistence type="predicted"/>
<protein>
    <submittedName>
        <fullName evidence="2">Uncharacterized protein</fullName>
    </submittedName>
</protein>
<sequence length="264" mass="29045">MTTESMPHVDPSEAKSTSEIDTNWMTSETHKDGDSVLLQEDIANTDPSTLESLTILNHEPAMPDTKIRNATKLCLATPGNDHQHQAKDIVATAPCTPDTLLTSKQGTLSLSPITPIPVVVTTGIRSRRPSPIVTTGRHASNDDTAGQEDRITLVTAEDYSTEQSPTECPAFDPASLADFITEHRSTTVKKFHGIIQQLDAVNAELQWMLSEYLSQQYEQIEEIVASSHKNIAQQEKDQELLQEQILSFLNAMKSAFAIFGEKDS</sequence>
<evidence type="ECO:0000313" key="3">
    <source>
        <dbReference type="Proteomes" id="UP000078512"/>
    </source>
</evidence>
<gene>
    <name evidence="2" type="ORF">K457DRAFT_27221</name>
</gene>
<dbReference type="EMBL" id="KV442012">
    <property type="protein sequence ID" value="OAQ36225.1"/>
    <property type="molecule type" value="Genomic_DNA"/>
</dbReference>
<dbReference type="OrthoDB" id="2382900at2759"/>
<organism evidence="2 3">
    <name type="scientific">Linnemannia elongata AG-77</name>
    <dbReference type="NCBI Taxonomy" id="1314771"/>
    <lineage>
        <taxon>Eukaryota</taxon>
        <taxon>Fungi</taxon>
        <taxon>Fungi incertae sedis</taxon>
        <taxon>Mucoromycota</taxon>
        <taxon>Mortierellomycotina</taxon>
        <taxon>Mortierellomycetes</taxon>
        <taxon>Mortierellales</taxon>
        <taxon>Mortierellaceae</taxon>
        <taxon>Linnemannia</taxon>
    </lineage>
</organism>
<feature type="region of interest" description="Disordered" evidence="1">
    <location>
        <begin position="1"/>
        <end position="28"/>
    </location>
</feature>
<name>A0A197KFC2_9FUNG</name>
<evidence type="ECO:0000256" key="1">
    <source>
        <dbReference type="SAM" id="MobiDB-lite"/>
    </source>
</evidence>
<evidence type="ECO:0000313" key="2">
    <source>
        <dbReference type="EMBL" id="OAQ36225.1"/>
    </source>
</evidence>
<reference evidence="2 3" key="1">
    <citation type="submission" date="2016-05" db="EMBL/GenBank/DDBJ databases">
        <title>Genome sequencing reveals origins of a unique bacterial endosymbiosis in the earliest lineages of terrestrial Fungi.</title>
        <authorList>
            <consortium name="DOE Joint Genome Institute"/>
            <person name="Uehling J."/>
            <person name="Gryganskyi A."/>
            <person name="Hameed K."/>
            <person name="Tschaplinski T."/>
            <person name="Misztal P."/>
            <person name="Wu S."/>
            <person name="Desiro A."/>
            <person name="Vande Pol N."/>
            <person name="Du Z.-Y."/>
            <person name="Zienkiewicz A."/>
            <person name="Zienkiewicz K."/>
            <person name="Morin E."/>
            <person name="Tisserant E."/>
            <person name="Splivallo R."/>
            <person name="Hainaut M."/>
            <person name="Henrissat B."/>
            <person name="Ohm R."/>
            <person name="Kuo A."/>
            <person name="Yan J."/>
            <person name="Lipzen A."/>
            <person name="Nolan M."/>
            <person name="Labutti K."/>
            <person name="Barry K."/>
            <person name="Goldstein A."/>
            <person name="Labbe J."/>
            <person name="Schadt C."/>
            <person name="Tuskan G."/>
            <person name="Grigoriev I."/>
            <person name="Martin F."/>
            <person name="Vilgalys R."/>
            <person name="Bonito G."/>
        </authorList>
    </citation>
    <scope>NUCLEOTIDE SEQUENCE [LARGE SCALE GENOMIC DNA]</scope>
    <source>
        <strain evidence="2 3">AG-77</strain>
    </source>
</reference>
<accession>A0A197KFC2</accession>
<keyword evidence="3" id="KW-1185">Reference proteome</keyword>
<dbReference type="Proteomes" id="UP000078512">
    <property type="component" value="Unassembled WGS sequence"/>
</dbReference>